<proteinExistence type="predicted"/>
<dbReference type="OrthoDB" id="9793186at2"/>
<keyword evidence="1" id="KW-1133">Transmembrane helix</keyword>
<keyword evidence="4" id="KW-1185">Reference proteome</keyword>
<feature type="transmembrane region" description="Helical" evidence="1">
    <location>
        <begin position="48"/>
        <end position="70"/>
    </location>
</feature>
<feature type="transmembrane region" description="Helical" evidence="1">
    <location>
        <begin position="17"/>
        <end position="36"/>
    </location>
</feature>
<dbReference type="AlphaFoldDB" id="A0A0J9EB02"/>
<name>A0A0J9EB02_9RHOB</name>
<dbReference type="InterPro" id="IPR011499">
    <property type="entry name" value="Lipid_A_biosynth_N"/>
</dbReference>
<organism evidence="3 4">
    <name type="scientific">Candidatus Rhodobacter oscarellae</name>
    <dbReference type="NCBI Taxonomy" id="1675527"/>
    <lineage>
        <taxon>Bacteria</taxon>
        <taxon>Pseudomonadati</taxon>
        <taxon>Pseudomonadota</taxon>
        <taxon>Alphaproteobacteria</taxon>
        <taxon>Rhodobacterales</taxon>
        <taxon>Rhodobacter group</taxon>
        <taxon>Rhodobacter</taxon>
    </lineage>
</organism>
<gene>
    <name evidence="3" type="ORF">AIOL_003835</name>
</gene>
<dbReference type="STRING" id="1675527.AIOL_003835"/>
<keyword evidence="1" id="KW-0812">Transmembrane</keyword>
<dbReference type="EMBL" id="LFTY01000002">
    <property type="protein sequence ID" value="KMW58854.1"/>
    <property type="molecule type" value="Genomic_DNA"/>
</dbReference>
<evidence type="ECO:0000313" key="4">
    <source>
        <dbReference type="Proteomes" id="UP000037178"/>
    </source>
</evidence>
<keyword evidence="1" id="KW-0472">Membrane</keyword>
<protein>
    <submittedName>
        <fullName evidence="3">Lipid A biosynthesis-like protein</fullName>
    </submittedName>
</protein>
<evidence type="ECO:0000259" key="2">
    <source>
        <dbReference type="SMART" id="SM01259"/>
    </source>
</evidence>
<dbReference type="InterPro" id="IPR014546">
    <property type="entry name" value="UCP028440_lipidA_biosyn"/>
</dbReference>
<dbReference type="PIRSF" id="PIRSF028440">
    <property type="entry name" value="UCP_LAB_N"/>
    <property type="match status" value="1"/>
</dbReference>
<dbReference type="GO" id="GO:0009245">
    <property type="term" value="P:lipid A biosynthetic process"/>
    <property type="evidence" value="ECO:0007669"/>
    <property type="project" value="InterPro"/>
</dbReference>
<dbReference type="RefSeq" id="WP_152912601.1">
    <property type="nucleotide sequence ID" value="NZ_LFTY01000002.1"/>
</dbReference>
<dbReference type="Gene3D" id="1.20.1280.290">
    <property type="match status" value="1"/>
</dbReference>
<dbReference type="GO" id="GO:0016020">
    <property type="term" value="C:membrane"/>
    <property type="evidence" value="ECO:0007669"/>
    <property type="project" value="GOC"/>
</dbReference>
<dbReference type="Pfam" id="PF07578">
    <property type="entry name" value="LAB_N"/>
    <property type="match status" value="1"/>
</dbReference>
<dbReference type="GO" id="GO:0008915">
    <property type="term" value="F:lipid-A-disaccharide synthase activity"/>
    <property type="evidence" value="ECO:0007669"/>
    <property type="project" value="InterPro"/>
</dbReference>
<sequence length="101" mass="11443">MQELLFSVLLVESGTEAAWVLFGLTAQLLFAGRMLVQWFASEREKKSVVPVAFWWLSIVGGLMLFAYGIWRQDLVIILGQSLGVVVYARNLWFIYGAQRDG</sequence>
<feature type="transmembrane region" description="Helical" evidence="1">
    <location>
        <begin position="76"/>
        <end position="95"/>
    </location>
</feature>
<feature type="domain" description="Lipid A biosynthesis N-terminal" evidence="2">
    <location>
        <begin position="22"/>
        <end position="93"/>
    </location>
</feature>
<evidence type="ECO:0000313" key="3">
    <source>
        <dbReference type="EMBL" id="KMW58854.1"/>
    </source>
</evidence>
<reference evidence="3 4" key="1">
    <citation type="submission" date="2015-06" db="EMBL/GenBank/DDBJ databases">
        <title>Draft genome sequence of an Alphaproteobacteria species associated to the Mediterranean sponge Oscarella lobularis.</title>
        <authorList>
            <person name="Jourda C."/>
            <person name="Santini S."/>
            <person name="Claverie J.-M."/>
        </authorList>
    </citation>
    <scope>NUCLEOTIDE SEQUENCE [LARGE SCALE GENOMIC DNA]</scope>
    <source>
        <strain evidence="3">IGS</strain>
    </source>
</reference>
<accession>A0A0J9EB02</accession>
<evidence type="ECO:0000256" key="1">
    <source>
        <dbReference type="SAM" id="Phobius"/>
    </source>
</evidence>
<comment type="caution">
    <text evidence="3">The sequence shown here is derived from an EMBL/GenBank/DDBJ whole genome shotgun (WGS) entry which is preliminary data.</text>
</comment>
<dbReference type="Proteomes" id="UP000037178">
    <property type="component" value="Unassembled WGS sequence"/>
</dbReference>
<dbReference type="SMART" id="SM01259">
    <property type="entry name" value="LAB_N"/>
    <property type="match status" value="1"/>
</dbReference>
<dbReference type="PATRIC" id="fig|1675527.3.peg.4021"/>